<keyword evidence="3" id="KW-1185">Reference proteome</keyword>
<dbReference type="GO" id="GO:0019867">
    <property type="term" value="C:outer membrane"/>
    <property type="evidence" value="ECO:0007669"/>
    <property type="project" value="InterPro"/>
</dbReference>
<accession>A0A7X0EEN4</accession>
<evidence type="ECO:0000313" key="3">
    <source>
        <dbReference type="Proteomes" id="UP000539175"/>
    </source>
</evidence>
<evidence type="ECO:0000313" key="2">
    <source>
        <dbReference type="EMBL" id="MBB6254097.1"/>
    </source>
</evidence>
<sequence>MKRIGMISVVALTCLTACASSGHKVDQAKVDAFQAGKTTRAEVVAAIGEPTAISTLPDGRHLAVYSYATAAARPETFIPVVGAFVGGADAKGSSYTFWFDKADILTSISSTQTNTSTGLGAAAK</sequence>
<dbReference type="AlphaFoldDB" id="A0A7X0EEN4"/>
<protein>
    <submittedName>
        <fullName evidence="2">Outer membrane protein assembly factor BamE (Lipoprotein component of BamABCDE complex)</fullName>
    </submittedName>
</protein>
<feature type="chain" id="PRO_5030765733" evidence="1">
    <location>
        <begin position="20"/>
        <end position="124"/>
    </location>
</feature>
<name>A0A7X0EEN4_9PROT</name>
<dbReference type="Proteomes" id="UP000539175">
    <property type="component" value="Unassembled WGS sequence"/>
</dbReference>
<keyword evidence="1" id="KW-0732">Signal</keyword>
<feature type="signal peptide" evidence="1">
    <location>
        <begin position="1"/>
        <end position="19"/>
    </location>
</feature>
<dbReference type="EMBL" id="JACIIZ010000015">
    <property type="protein sequence ID" value="MBB6254097.1"/>
    <property type="molecule type" value="Genomic_DNA"/>
</dbReference>
<organism evidence="2 3">
    <name type="scientific">Nitrospirillum iridis</name>
    <dbReference type="NCBI Taxonomy" id="765888"/>
    <lineage>
        <taxon>Bacteria</taxon>
        <taxon>Pseudomonadati</taxon>
        <taxon>Pseudomonadota</taxon>
        <taxon>Alphaproteobacteria</taxon>
        <taxon>Rhodospirillales</taxon>
        <taxon>Azospirillaceae</taxon>
        <taxon>Nitrospirillum</taxon>
    </lineage>
</organism>
<evidence type="ECO:0000256" key="1">
    <source>
        <dbReference type="SAM" id="SignalP"/>
    </source>
</evidence>
<keyword evidence="2" id="KW-0449">Lipoprotein</keyword>
<dbReference type="RefSeq" id="WP_184805980.1">
    <property type="nucleotide sequence ID" value="NZ_JACIIZ010000015.1"/>
</dbReference>
<reference evidence="2 3" key="1">
    <citation type="submission" date="2020-08" db="EMBL/GenBank/DDBJ databases">
        <title>Genomic Encyclopedia of Type Strains, Phase IV (KMG-IV): sequencing the most valuable type-strain genomes for metagenomic binning, comparative biology and taxonomic classification.</title>
        <authorList>
            <person name="Goeker M."/>
        </authorList>
    </citation>
    <scope>NUCLEOTIDE SEQUENCE [LARGE SCALE GENOMIC DNA]</scope>
    <source>
        <strain evidence="2 3">DSM 22198</strain>
    </source>
</reference>
<proteinExistence type="predicted"/>
<gene>
    <name evidence="2" type="ORF">FHS74_004680</name>
</gene>
<comment type="caution">
    <text evidence="2">The sequence shown here is derived from an EMBL/GenBank/DDBJ whole genome shotgun (WGS) entry which is preliminary data.</text>
</comment>